<dbReference type="CTD" id="8238388"/>
<dbReference type="Pfam" id="PF23349">
    <property type="entry name" value="BBS7_hp"/>
    <property type="match status" value="1"/>
</dbReference>
<accession>E0VDR8</accession>
<feature type="domain" description="BBS7 platform" evidence="4">
    <location>
        <begin position="495"/>
        <end position="599"/>
    </location>
</feature>
<dbReference type="STRING" id="121224.E0VDR8"/>
<dbReference type="EMBL" id="DS235083">
    <property type="protein sequence ID" value="EEB11524.1"/>
    <property type="molecule type" value="Genomic_DNA"/>
</dbReference>
<evidence type="ECO:0000256" key="1">
    <source>
        <dbReference type="SAM" id="Coils"/>
    </source>
</evidence>
<dbReference type="Pfam" id="PF23361">
    <property type="entry name" value="BBS7_pf"/>
    <property type="match status" value="1"/>
</dbReference>
<sequence length="722" mass="81826">MELELNRCDYAIVGLTSYKCLVLLPPSAQKLTQKVVVADQDGVLSIFSIKKGETETVFKTSPGPKITRVALGGTVNTPQDKIFFSCDSEVKGFTKKGKQFLEFETNLTELVKTMCVIDNNLFVTGQHCLYHYLDLKDVNSFICNEVIIDLIVLSTKKNVLMPILACSDRVIRVLEESNVLYSVPIASTPTVLHKFYKSKNDEEQIIYGTEDGGVGLLLIGRDLKNFWLLEPNNQKGQVTCLDVYDLTNDGYFELIVGRDDGFVEVYKLSSDNEQPKLIFSYTCNETVTALVCGKLKNNEVPEIVVSTYSGWIFGLSTDSGSKDLTLSVDSNNLKVLPEVKLKINKLRAEIDELEEKINAERDKYQLAAENNENALSTLPSVAINDKWCLRREDASYTLSIEVQTSIDNVLVQSDVPLDLLDIEKNSAVVSFSDCSPSDGNFLLATYRCQVNTTRLDLKIRTIEGQYGTLLTYVTPNVQPKCCQLRSYKIKPLSLHSRIHAIDAKRPYNRLAFKGGFSFAEIHAWIEFCLPEVPYKTPPEDTVVLCFTSTFLGTMLQCTYSKGEAEFKSDNISTISILKDVISKVASRNDKKKRNLDITWEINEESIKHTLDLIRPKLEHQLSLVNKMKILESMSELDLNPIKSGEILLTDEFTEIINKEKEIINEYKMQPAYLDRLYGMVTDLFIDKNKFKGINVKNKIPTLLEILDNDNYSYEKLYDFFYQ</sequence>
<feature type="coiled-coil region" evidence="1">
    <location>
        <begin position="336"/>
        <end position="370"/>
    </location>
</feature>
<dbReference type="RefSeq" id="XP_002424262.1">
    <property type="nucleotide sequence ID" value="XM_002424217.1"/>
</dbReference>
<reference evidence="7" key="3">
    <citation type="submission" date="2021-02" db="UniProtKB">
        <authorList>
            <consortium name="EnsemblMetazoa"/>
        </authorList>
    </citation>
    <scope>IDENTIFICATION</scope>
    <source>
        <strain evidence="7">USDA</strain>
    </source>
</reference>
<dbReference type="AlphaFoldDB" id="E0VDR8"/>
<dbReference type="InterPro" id="IPR056334">
    <property type="entry name" value="BBS7_GAE_dom"/>
</dbReference>
<proteinExistence type="predicted"/>
<evidence type="ECO:0000313" key="8">
    <source>
        <dbReference type="Proteomes" id="UP000009046"/>
    </source>
</evidence>
<dbReference type="GO" id="GO:0034464">
    <property type="term" value="C:BBSome"/>
    <property type="evidence" value="ECO:0007669"/>
    <property type="project" value="TreeGrafter"/>
</dbReference>
<feature type="domain" description="BBS7 helical hairpin" evidence="2">
    <location>
        <begin position="603"/>
        <end position="720"/>
    </location>
</feature>
<dbReference type="InterPro" id="IPR056335">
    <property type="entry name" value="BBS7_hairpin"/>
</dbReference>
<name>E0VDR8_PEDHC</name>
<dbReference type="EMBL" id="AAZO01001456">
    <property type="status" value="NOT_ANNOTATED_CDS"/>
    <property type="molecule type" value="Genomic_DNA"/>
</dbReference>
<evidence type="ECO:0000259" key="3">
    <source>
        <dbReference type="Pfam" id="PF23360"/>
    </source>
</evidence>
<dbReference type="InterPro" id="IPR056332">
    <property type="entry name" value="Beta-prop_BBS7"/>
</dbReference>
<dbReference type="HOGENOM" id="CLU_018704_1_0_1"/>
<keyword evidence="8" id="KW-1185">Reference proteome</keyword>
<dbReference type="InterPro" id="IPR056333">
    <property type="entry name" value="BBS7_pf_dom"/>
</dbReference>
<organism>
    <name type="scientific">Pediculus humanus subsp. corporis</name>
    <name type="common">Body louse</name>
    <dbReference type="NCBI Taxonomy" id="121224"/>
    <lineage>
        <taxon>Eukaryota</taxon>
        <taxon>Metazoa</taxon>
        <taxon>Ecdysozoa</taxon>
        <taxon>Arthropoda</taxon>
        <taxon>Hexapoda</taxon>
        <taxon>Insecta</taxon>
        <taxon>Pterygota</taxon>
        <taxon>Neoptera</taxon>
        <taxon>Paraneoptera</taxon>
        <taxon>Psocodea</taxon>
        <taxon>Troctomorpha</taxon>
        <taxon>Phthiraptera</taxon>
        <taxon>Anoplura</taxon>
        <taxon>Pediculidae</taxon>
        <taxon>Pediculus</taxon>
    </lineage>
</organism>
<dbReference type="eggNOG" id="ENOG502QPS5">
    <property type="taxonomic scope" value="Eukaryota"/>
</dbReference>
<evidence type="ECO:0008006" key="9">
    <source>
        <dbReference type="Google" id="ProtNLM"/>
    </source>
</evidence>
<evidence type="ECO:0000259" key="2">
    <source>
        <dbReference type="Pfam" id="PF23349"/>
    </source>
</evidence>
<dbReference type="Proteomes" id="UP000009046">
    <property type="component" value="Unassembled WGS sequence"/>
</dbReference>
<dbReference type="VEuPathDB" id="VectorBase:PHUM123960"/>
<reference evidence="6" key="2">
    <citation type="submission" date="2007-04" db="EMBL/GenBank/DDBJ databases">
        <title>The genome of the human body louse.</title>
        <authorList>
            <consortium name="The Human Body Louse Genome Consortium"/>
            <person name="Kirkness E."/>
            <person name="Walenz B."/>
            <person name="Hass B."/>
            <person name="Bruggner R."/>
            <person name="Strausberg R."/>
        </authorList>
    </citation>
    <scope>NUCLEOTIDE SEQUENCE</scope>
    <source>
        <strain evidence="6">USDA</strain>
    </source>
</reference>
<dbReference type="GO" id="GO:0016020">
    <property type="term" value="C:membrane"/>
    <property type="evidence" value="ECO:0007669"/>
    <property type="project" value="TreeGrafter"/>
</dbReference>
<dbReference type="PANTHER" id="PTHR16074:SF4">
    <property type="entry name" value="BARDET-BIEDL SYNDROME 7 PROTEIN"/>
    <property type="match status" value="1"/>
</dbReference>
<gene>
    <name evidence="7" type="primary">8238388</name>
    <name evidence="6" type="ORF">Phum_PHUM123960</name>
</gene>
<evidence type="ECO:0000259" key="5">
    <source>
        <dbReference type="Pfam" id="PF23743"/>
    </source>
</evidence>
<dbReference type="GO" id="GO:0005930">
    <property type="term" value="C:axoneme"/>
    <property type="evidence" value="ECO:0007669"/>
    <property type="project" value="TreeGrafter"/>
</dbReference>
<dbReference type="GO" id="GO:0008104">
    <property type="term" value="P:intracellular protein localization"/>
    <property type="evidence" value="ECO:0007669"/>
    <property type="project" value="TreeGrafter"/>
</dbReference>
<dbReference type="GO" id="GO:0060271">
    <property type="term" value="P:cilium assembly"/>
    <property type="evidence" value="ECO:0007669"/>
    <property type="project" value="TreeGrafter"/>
</dbReference>
<dbReference type="KEGG" id="phu:Phum_PHUM123960"/>
<reference evidence="6" key="1">
    <citation type="submission" date="2007-04" db="EMBL/GenBank/DDBJ databases">
        <title>Annotation of Pediculus humanus corporis strain USDA.</title>
        <authorList>
            <person name="Kirkness E."/>
            <person name="Hannick L."/>
            <person name="Hass B."/>
            <person name="Bruggner R."/>
            <person name="Lawson D."/>
            <person name="Bidwell S."/>
            <person name="Joardar V."/>
            <person name="Caler E."/>
            <person name="Walenz B."/>
            <person name="Inman J."/>
            <person name="Schobel S."/>
            <person name="Galinsky K."/>
            <person name="Amedeo P."/>
            <person name="Strausberg R."/>
        </authorList>
    </citation>
    <scope>NUCLEOTIDE SEQUENCE</scope>
    <source>
        <strain evidence="6">USDA</strain>
    </source>
</reference>
<dbReference type="InParanoid" id="E0VDR8"/>
<dbReference type="Pfam" id="PF23743">
    <property type="entry name" value="Beta-prop_BBS7"/>
    <property type="match status" value="1"/>
</dbReference>
<dbReference type="OrthoDB" id="414590at2759"/>
<evidence type="ECO:0000313" key="6">
    <source>
        <dbReference type="EMBL" id="EEB11524.1"/>
    </source>
</evidence>
<keyword evidence="1" id="KW-0175">Coiled coil</keyword>
<dbReference type="GeneID" id="8238388"/>
<dbReference type="GO" id="GO:0043005">
    <property type="term" value="C:neuron projection"/>
    <property type="evidence" value="ECO:0007669"/>
    <property type="project" value="TreeGrafter"/>
</dbReference>
<dbReference type="GO" id="GO:0036064">
    <property type="term" value="C:ciliary basal body"/>
    <property type="evidence" value="ECO:0007669"/>
    <property type="project" value="TreeGrafter"/>
</dbReference>
<evidence type="ECO:0000313" key="7">
    <source>
        <dbReference type="EnsemblMetazoa" id="PHUM123960-PA"/>
    </source>
</evidence>
<evidence type="ECO:0000259" key="4">
    <source>
        <dbReference type="Pfam" id="PF23361"/>
    </source>
</evidence>
<dbReference type="OMA" id="KGEGCFK"/>
<dbReference type="Pfam" id="PF23360">
    <property type="entry name" value="BBS7_GAE"/>
    <property type="match status" value="1"/>
</dbReference>
<feature type="domain" description="BBS7 beta-propeller" evidence="5">
    <location>
        <begin position="22"/>
        <end position="317"/>
    </location>
</feature>
<feature type="domain" description="BBS7 GAE" evidence="3">
    <location>
        <begin position="379"/>
        <end position="487"/>
    </location>
</feature>
<dbReference type="SUPFAM" id="SSF50978">
    <property type="entry name" value="WD40 repeat-like"/>
    <property type="match status" value="1"/>
</dbReference>
<dbReference type="EnsemblMetazoa" id="PHUM123960-RA">
    <property type="protein sequence ID" value="PHUM123960-PA"/>
    <property type="gene ID" value="PHUM123960"/>
</dbReference>
<protein>
    <recommendedName>
        <fullName evidence="9">Bardet-Biedl syndrome 7 protein</fullName>
    </recommendedName>
</protein>
<dbReference type="InterPro" id="IPR036322">
    <property type="entry name" value="WD40_repeat_dom_sf"/>
</dbReference>
<dbReference type="PANTHER" id="PTHR16074">
    <property type="entry name" value="BARDET-BIEDL SYNDROME 7 PROTEIN"/>
    <property type="match status" value="1"/>
</dbReference>